<dbReference type="EC" id="3.1.3.48" evidence="2"/>
<proteinExistence type="inferred from homology"/>
<evidence type="ECO:0000259" key="5">
    <source>
        <dbReference type="SMART" id="SM00226"/>
    </source>
</evidence>
<evidence type="ECO:0000256" key="2">
    <source>
        <dbReference type="ARBA" id="ARBA00013064"/>
    </source>
</evidence>
<keyword evidence="7" id="KW-1185">Reference proteome</keyword>
<comment type="similarity">
    <text evidence="1">Belongs to the low molecular weight phosphotyrosine protein phosphatase family.</text>
</comment>
<dbReference type="Gene3D" id="3.40.50.2300">
    <property type="match status" value="1"/>
</dbReference>
<reference evidence="6 7" key="1">
    <citation type="submission" date="2023-08" db="EMBL/GenBank/DDBJ databases">
        <title>Mesonia sp. MT50, isolated from deep-sea sediment of the Mariana Trench.</title>
        <authorList>
            <person name="Fu H."/>
        </authorList>
    </citation>
    <scope>NUCLEOTIDE SEQUENCE [LARGE SCALE GENOMIC DNA]</scope>
    <source>
        <strain evidence="6 7">MT50</strain>
    </source>
</reference>
<dbReference type="InterPro" id="IPR017867">
    <property type="entry name" value="Tyr_phospatase_low_mol_wt"/>
</dbReference>
<organism evidence="6 7">
    <name type="scientific">Mesonia profundi</name>
    <dbReference type="NCBI Taxonomy" id="3070998"/>
    <lineage>
        <taxon>Bacteria</taxon>
        <taxon>Pseudomonadati</taxon>
        <taxon>Bacteroidota</taxon>
        <taxon>Flavobacteriia</taxon>
        <taxon>Flavobacteriales</taxon>
        <taxon>Flavobacteriaceae</taxon>
        <taxon>Mesonia</taxon>
    </lineage>
</organism>
<dbReference type="SMART" id="SM00226">
    <property type="entry name" value="LMWPc"/>
    <property type="match status" value="1"/>
</dbReference>
<dbReference type="InterPro" id="IPR023485">
    <property type="entry name" value="Ptyr_pPase"/>
</dbReference>
<evidence type="ECO:0000313" key="7">
    <source>
        <dbReference type="Proteomes" id="UP001230915"/>
    </source>
</evidence>
<keyword evidence="4" id="KW-0904">Protein phosphatase</keyword>
<dbReference type="PANTHER" id="PTHR11717:SF7">
    <property type="entry name" value="LOW MOLECULAR WEIGHT PHOSPHOTYROSINE PROTEIN PHOSPHATASE"/>
    <property type="match status" value="1"/>
</dbReference>
<dbReference type="CDD" id="cd16343">
    <property type="entry name" value="LMWPTP"/>
    <property type="match status" value="1"/>
</dbReference>
<dbReference type="PANTHER" id="PTHR11717">
    <property type="entry name" value="LOW MOLECULAR WEIGHT PROTEIN TYROSINE PHOSPHATASE"/>
    <property type="match status" value="1"/>
</dbReference>
<feature type="domain" description="Phosphotyrosine protein phosphatase I" evidence="5">
    <location>
        <begin position="3"/>
        <end position="149"/>
    </location>
</feature>
<accession>A0ABU0ZY59</accession>
<dbReference type="InterPro" id="IPR050438">
    <property type="entry name" value="LMW_PTPase"/>
</dbReference>
<protein>
    <recommendedName>
        <fullName evidence="2">protein-tyrosine-phosphatase</fullName>
        <ecNumber evidence="2">3.1.3.48</ecNumber>
    </recommendedName>
</protein>
<dbReference type="Pfam" id="PF01451">
    <property type="entry name" value="LMWPc"/>
    <property type="match status" value="1"/>
</dbReference>
<dbReference type="Proteomes" id="UP001230915">
    <property type="component" value="Unassembled WGS sequence"/>
</dbReference>
<evidence type="ECO:0000313" key="6">
    <source>
        <dbReference type="EMBL" id="MDQ7916402.1"/>
    </source>
</evidence>
<dbReference type="InterPro" id="IPR036196">
    <property type="entry name" value="Ptyr_pPase_sf"/>
</dbReference>
<dbReference type="PRINTS" id="PR00719">
    <property type="entry name" value="LMWPTPASE"/>
</dbReference>
<dbReference type="SUPFAM" id="SSF52788">
    <property type="entry name" value="Phosphotyrosine protein phosphatases I"/>
    <property type="match status" value="1"/>
</dbReference>
<evidence type="ECO:0000256" key="4">
    <source>
        <dbReference type="ARBA" id="ARBA00022912"/>
    </source>
</evidence>
<sequence length="151" mass="17073">MKTNVLMVCLGNICRSPLAEGLLASKVNPENIKVDSAGTSGYHIDHSPDKRSVAIANLHELDISEQRGRQFVAEDFDRFDYIYVMDNSNYENVIKLARTEEDQRKVNLILNKIFPKENVDVPDPYYGGDQGFKNVYDMLDEATSIIAKEIS</sequence>
<name>A0ABU0ZY59_9FLAO</name>
<dbReference type="EMBL" id="JAVHUL010000004">
    <property type="protein sequence ID" value="MDQ7916402.1"/>
    <property type="molecule type" value="Genomic_DNA"/>
</dbReference>
<comment type="caution">
    <text evidence="6">The sequence shown here is derived from an EMBL/GenBank/DDBJ whole genome shotgun (WGS) entry which is preliminary data.</text>
</comment>
<dbReference type="GO" id="GO:0004725">
    <property type="term" value="F:protein tyrosine phosphatase activity"/>
    <property type="evidence" value="ECO:0007669"/>
    <property type="project" value="UniProtKB-EC"/>
</dbReference>
<gene>
    <name evidence="6" type="ORF">RBU60_02360</name>
</gene>
<dbReference type="RefSeq" id="WP_308863053.1">
    <property type="nucleotide sequence ID" value="NZ_JAVHUL010000004.1"/>
</dbReference>
<keyword evidence="3 6" id="KW-0378">Hydrolase</keyword>
<evidence type="ECO:0000256" key="3">
    <source>
        <dbReference type="ARBA" id="ARBA00022801"/>
    </source>
</evidence>
<evidence type="ECO:0000256" key="1">
    <source>
        <dbReference type="ARBA" id="ARBA00011063"/>
    </source>
</evidence>